<reference evidence="2 3" key="1">
    <citation type="submission" date="2021-07" db="EMBL/GenBank/DDBJ databases">
        <authorList>
            <consortium name="Genoscope - CEA"/>
            <person name="William W."/>
        </authorList>
    </citation>
    <scope>NUCLEOTIDE SEQUENCE [LARGE SCALE GENOMIC DNA]</scope>
</reference>
<keyword evidence="1" id="KW-1133">Transmembrane helix</keyword>
<feature type="transmembrane region" description="Helical" evidence="1">
    <location>
        <begin position="21"/>
        <end position="39"/>
    </location>
</feature>
<evidence type="ECO:0000313" key="2">
    <source>
        <dbReference type="EMBL" id="CAG7861462.1"/>
    </source>
</evidence>
<dbReference type="AlphaFoldDB" id="A0A8D9CU85"/>
<feature type="transmembrane region" description="Helical" evidence="1">
    <location>
        <begin position="87"/>
        <end position="106"/>
    </location>
</feature>
<keyword evidence="1" id="KW-0812">Transmembrane</keyword>
<organism evidence="2 3">
    <name type="scientific">Brassica campestris</name>
    <name type="common">Field mustard</name>
    <dbReference type="NCBI Taxonomy" id="3711"/>
    <lineage>
        <taxon>Eukaryota</taxon>
        <taxon>Viridiplantae</taxon>
        <taxon>Streptophyta</taxon>
        <taxon>Embryophyta</taxon>
        <taxon>Tracheophyta</taxon>
        <taxon>Spermatophyta</taxon>
        <taxon>Magnoliopsida</taxon>
        <taxon>eudicotyledons</taxon>
        <taxon>Gunneridae</taxon>
        <taxon>Pentapetalae</taxon>
        <taxon>rosids</taxon>
        <taxon>malvids</taxon>
        <taxon>Brassicales</taxon>
        <taxon>Brassicaceae</taxon>
        <taxon>Brassiceae</taxon>
        <taxon>Brassica</taxon>
    </lineage>
</organism>
<keyword evidence="1" id="KW-0472">Membrane</keyword>
<dbReference type="EMBL" id="LS974625">
    <property type="protein sequence ID" value="CAG7861462.1"/>
    <property type="molecule type" value="Genomic_DNA"/>
</dbReference>
<evidence type="ECO:0000256" key="1">
    <source>
        <dbReference type="SAM" id="Phobius"/>
    </source>
</evidence>
<name>A0A8D9CU85_BRACM</name>
<accession>A0A8D9CU85</accession>
<dbReference type="Gramene" id="A09p19290.2_BraZ1">
    <property type="protein sequence ID" value="A09p19290.2_BraZ1.CDS"/>
    <property type="gene ID" value="A09g19290.2_BraZ1"/>
</dbReference>
<protein>
    <submittedName>
        <fullName evidence="2">Uncharacterized protein</fullName>
    </submittedName>
</protein>
<dbReference type="Proteomes" id="UP000694005">
    <property type="component" value="Chromosome A09"/>
</dbReference>
<evidence type="ECO:0000313" key="3">
    <source>
        <dbReference type="Proteomes" id="UP000694005"/>
    </source>
</evidence>
<sequence length="185" mass="21125">MIHQPGLRACLLRNQGYRVCSYAFVLLLTCISILYGYSYPYCLNRSCSSKVVTPDAFYVYINNIKQLYRTDYLSTCPHDHMPISKMLLRLVVFTVLFVVVLVKYMIQSVPGPPRMSTMTKKKESKTVNFMSCPFLSVLTGQKKEGPVRQPCDHPGEVKPNRIAILYSAETPRRIVTVNHTQIARP</sequence>
<gene>
    <name evidence="2" type="ORF">BRAPAZ1V2_A09P19290.2</name>
</gene>
<proteinExistence type="predicted"/>